<keyword evidence="4" id="KW-0998">Cell outer membrane</keyword>
<evidence type="ECO:0008006" key="8">
    <source>
        <dbReference type="Google" id="ProtNLM"/>
    </source>
</evidence>
<sequence length="510" mass="57648">MKIRILYTAAWLFVSSVCFISCEDWLDVVSQSEVREEDHFSTPEGFQQSLIGCYISMGDAYLYGKNLSWHMPELLGRQFAPYQLAGSNATDYYLQNYLYNSTGNTKAIMERIWLNGYHVIANANNVLSIIDEKEHVLGPVLHDIIKGELLAIRAYMHFDLLRLYGYGNWSNRAESLNNKLTLPYVTTVSKEITPQSTYQGFIQAVLNDLNEALNFLKADPVLKSHDDNYYAAANEEGFLDNRCDRLNYYAVMAIKARVLLWEGSSAGRNAALQTALDAIEGSIDNGLADWIKNTQLPDDPAMTVEHIFSLNVANLSTNTSSYIKPSFLDSEVGILPMYLSKGEAEALYEITGVGVTDWRFSTMLTLVLGINYVPLKLYQPSIITFYNTRSNHFPMIRLAELYLIAAECYATGTTPDLEKALDLLNEMREKRGIYSPLSGLDATGVLEEIGKEYRKDFLSEGVMFFYYKRTGANLIPMFSNTLNPVEMNDEKYVLPYPDIEILSGRIQSID</sequence>
<proteinExistence type="predicted"/>
<dbReference type="GO" id="GO:0009279">
    <property type="term" value="C:cell outer membrane"/>
    <property type="evidence" value="ECO:0007669"/>
    <property type="project" value="UniProtKB-SubCell"/>
</dbReference>
<dbReference type="EMBL" id="SNRY01003754">
    <property type="protein sequence ID" value="KAA6319857.1"/>
    <property type="molecule type" value="Genomic_DNA"/>
</dbReference>
<dbReference type="Pfam" id="PF07980">
    <property type="entry name" value="SusD_RagB"/>
    <property type="match status" value="1"/>
</dbReference>
<evidence type="ECO:0000256" key="1">
    <source>
        <dbReference type="ARBA" id="ARBA00004442"/>
    </source>
</evidence>
<dbReference type="InterPro" id="IPR033985">
    <property type="entry name" value="SusD-like_N"/>
</dbReference>
<protein>
    <recommendedName>
        <fullName evidence="8">RagB/SusD family nutrient uptake outer membrane protein</fullName>
    </recommendedName>
</protein>
<name>A0A5J4QDV8_9ZZZZ</name>
<dbReference type="SUPFAM" id="SSF48452">
    <property type="entry name" value="TPR-like"/>
    <property type="match status" value="1"/>
</dbReference>
<dbReference type="Gene3D" id="1.25.40.390">
    <property type="match status" value="1"/>
</dbReference>
<evidence type="ECO:0000256" key="4">
    <source>
        <dbReference type="ARBA" id="ARBA00023237"/>
    </source>
</evidence>
<evidence type="ECO:0000259" key="6">
    <source>
        <dbReference type="Pfam" id="PF14322"/>
    </source>
</evidence>
<accession>A0A5J4QDV8</accession>
<dbReference type="AlphaFoldDB" id="A0A5J4QDV8"/>
<gene>
    <name evidence="7" type="ORF">EZS27_030297</name>
</gene>
<evidence type="ECO:0000256" key="2">
    <source>
        <dbReference type="ARBA" id="ARBA00022729"/>
    </source>
</evidence>
<organism evidence="7">
    <name type="scientific">termite gut metagenome</name>
    <dbReference type="NCBI Taxonomy" id="433724"/>
    <lineage>
        <taxon>unclassified sequences</taxon>
        <taxon>metagenomes</taxon>
        <taxon>organismal metagenomes</taxon>
    </lineage>
</organism>
<evidence type="ECO:0000313" key="7">
    <source>
        <dbReference type="EMBL" id="KAA6319857.1"/>
    </source>
</evidence>
<dbReference type="Pfam" id="PF14322">
    <property type="entry name" value="SusD-like_3"/>
    <property type="match status" value="1"/>
</dbReference>
<comment type="caution">
    <text evidence="7">The sequence shown here is derived from an EMBL/GenBank/DDBJ whole genome shotgun (WGS) entry which is preliminary data.</text>
</comment>
<dbReference type="InterPro" id="IPR012944">
    <property type="entry name" value="SusD_RagB_dom"/>
</dbReference>
<feature type="domain" description="RagB/SusD" evidence="5">
    <location>
        <begin position="382"/>
        <end position="469"/>
    </location>
</feature>
<reference evidence="7" key="1">
    <citation type="submission" date="2019-03" db="EMBL/GenBank/DDBJ databases">
        <title>Single cell metagenomics reveals metabolic interactions within the superorganism composed of flagellate Streblomastix strix and complex community of Bacteroidetes bacteria on its surface.</title>
        <authorList>
            <person name="Treitli S.C."/>
            <person name="Kolisko M."/>
            <person name="Husnik F."/>
            <person name="Keeling P."/>
            <person name="Hampl V."/>
        </authorList>
    </citation>
    <scope>NUCLEOTIDE SEQUENCE</scope>
    <source>
        <strain evidence="7">STM</strain>
    </source>
</reference>
<evidence type="ECO:0000256" key="3">
    <source>
        <dbReference type="ARBA" id="ARBA00023136"/>
    </source>
</evidence>
<evidence type="ECO:0000259" key="5">
    <source>
        <dbReference type="Pfam" id="PF07980"/>
    </source>
</evidence>
<feature type="domain" description="SusD-like N-terminal" evidence="6">
    <location>
        <begin position="24"/>
        <end position="224"/>
    </location>
</feature>
<comment type="subcellular location">
    <subcellularLocation>
        <location evidence="1">Cell outer membrane</location>
    </subcellularLocation>
</comment>
<dbReference type="InterPro" id="IPR011990">
    <property type="entry name" value="TPR-like_helical_dom_sf"/>
</dbReference>
<keyword evidence="2" id="KW-0732">Signal</keyword>
<keyword evidence="3" id="KW-0472">Membrane</keyword>